<dbReference type="EMBL" id="JAQQWI010000005">
    <property type="protein sequence ID" value="KAK8035850.1"/>
    <property type="molecule type" value="Genomic_DNA"/>
</dbReference>
<protein>
    <recommendedName>
        <fullName evidence="8">NACHT domain-containing protein</fullName>
    </recommendedName>
</protein>
<keyword evidence="1" id="KW-0677">Repeat</keyword>
<dbReference type="InterPro" id="IPR056884">
    <property type="entry name" value="NPHP3-like_N"/>
</dbReference>
<accession>A0ABR1SNG0</accession>
<gene>
    <name evidence="6" type="ORF">PG991_001923</name>
</gene>
<organism evidence="6 7">
    <name type="scientific">Apiospora marii</name>
    <dbReference type="NCBI Taxonomy" id="335849"/>
    <lineage>
        <taxon>Eukaryota</taxon>
        <taxon>Fungi</taxon>
        <taxon>Dikarya</taxon>
        <taxon>Ascomycota</taxon>
        <taxon>Pezizomycotina</taxon>
        <taxon>Sordariomycetes</taxon>
        <taxon>Xylariomycetidae</taxon>
        <taxon>Amphisphaeriales</taxon>
        <taxon>Apiosporaceae</taxon>
        <taxon>Apiospora</taxon>
    </lineage>
</organism>
<dbReference type="InterPro" id="IPR056125">
    <property type="entry name" value="DUF7708"/>
</dbReference>
<evidence type="ECO:0008006" key="8">
    <source>
        <dbReference type="Google" id="ProtNLM"/>
    </source>
</evidence>
<dbReference type="PANTHER" id="PTHR10039">
    <property type="entry name" value="AMELOGENIN"/>
    <property type="match status" value="1"/>
</dbReference>
<feature type="compositionally biased region" description="Basic and acidic residues" evidence="3">
    <location>
        <begin position="1038"/>
        <end position="1048"/>
    </location>
</feature>
<evidence type="ECO:0000259" key="5">
    <source>
        <dbReference type="Pfam" id="PF24883"/>
    </source>
</evidence>
<evidence type="ECO:0000256" key="3">
    <source>
        <dbReference type="SAM" id="MobiDB-lite"/>
    </source>
</evidence>
<sequence>MDSASIFKTAQEAFRATLSAKDQARYVACDTPTELVESFQKLETLARQKQKSKLNGWLKVIEQLNTRLQVYFDALNVIAGAHDAAALVYGAIRIVLQLGATLPSFFDRLLSTINRLADTFPQYEAIVDVFDGKPSLRMQQHLEKVYQDLFEFLRAAAKVLTASSGRVKRPVEMIAIVIWKPFDHTFGGILTRMENHREFILEELEILQAQRLRDAERVAKLERDYAEKERLMAEEDRKRTQKIENLTKYTRRAQEKEIKDSSVRRIEEWLAAPLFAETLESSQEHRIENTARWIFKNDGFKEWASMRIDVDSFAKQKRMPPWVLWAHGNPGCGKTTVASSVYEELMKETNSLQPSNMICYFFFKHTDQKSSTIDAAYRSALTQILHRYHEEDEILDKFLFIQSNSNPSSRQSCATTKQLHDLMCMSAKTLGRIAFVVDGVDEADDPNGVVERLRDLVTTAPIRLICFSRSNVSRFHDLVPTQQRIVFSRDLTNPDIRAFLESEILDLVEEAKLPSTANINSLVEALLSGADGMFLWAKLMTRFIRSPALSRTARLGLINSVRMPEGLDAMYNRITSLIMDSCEPEQNLARNVLLWVRHPRPEGLRIGIDCLRTAVGYDLDADEKDGFKDAVISVCCGLIEFTNRRGFNLTHLTVIEYFEKNWSIEGGKEVVIPNIAMATPELTSRCVEKLVASAPSKLPLDRWSRNMYGSNEAMLSFRDSFEAYATAEWAYSLASIPHEKVWKLHESGGGTYGADISRLKGVTARFLGNLLAVGLWIENIYALRMSTHDIVQSITGITVGSTQELDIADQRLKTQLVDVAEDLLSVRNEWGSTLLKTPHLIWTDVILFTKLKILSKFDTSSLGTAYSLTPEDVKDGNGCSERPLCSISSTSSDARMTAVLSIFPSTPFAQFWDDSNRSIDTEERLCDGWIAKFSTDQSKSPTTCHSSLLPLECLSRYQIMWGEKLQPFGSWRADRVTWNDWYVYSLTFSPDGTIMCFADYKKSYQVNLALFKIHCAPTLRLQFIRLTKVLLSFPGEKPRDADAVQDKRASKRKRGADQLEPDSYPNSSLRLIGDQGLQGRTLPSAHLSMAGTTPSILTVVPEGNSISLELSTPGRPGEKMRRQLVTLPDAHDTGDKAISIKLPEIQDEPLQIVLNKSAETGYNLNNDQHVHRPTVIEKNIRLVESRLTITTSAVDQPPQKRVCLPPHLAAMATEASTTASNGEDSVPNIDATFGGPDQT</sequence>
<feature type="coiled-coil region" evidence="2">
    <location>
        <begin position="190"/>
        <end position="238"/>
    </location>
</feature>
<dbReference type="PANTHER" id="PTHR10039:SF14">
    <property type="entry name" value="NACHT DOMAIN-CONTAINING PROTEIN"/>
    <property type="match status" value="1"/>
</dbReference>
<name>A0ABR1SNG0_9PEZI</name>
<reference evidence="6 7" key="1">
    <citation type="submission" date="2023-01" db="EMBL/GenBank/DDBJ databases">
        <title>Analysis of 21 Apiospora genomes using comparative genomics revels a genus with tremendous synthesis potential of carbohydrate active enzymes and secondary metabolites.</title>
        <authorList>
            <person name="Sorensen T."/>
        </authorList>
    </citation>
    <scope>NUCLEOTIDE SEQUENCE [LARGE SCALE GENOMIC DNA]</scope>
    <source>
        <strain evidence="6 7">CBS 20057</strain>
    </source>
</reference>
<dbReference type="Proteomes" id="UP001396898">
    <property type="component" value="Unassembled WGS sequence"/>
</dbReference>
<keyword evidence="7" id="KW-1185">Reference proteome</keyword>
<evidence type="ECO:0000313" key="6">
    <source>
        <dbReference type="EMBL" id="KAK8035850.1"/>
    </source>
</evidence>
<evidence type="ECO:0000313" key="7">
    <source>
        <dbReference type="Proteomes" id="UP001396898"/>
    </source>
</evidence>
<dbReference type="Gene3D" id="3.40.50.300">
    <property type="entry name" value="P-loop containing nucleotide triphosphate hydrolases"/>
    <property type="match status" value="1"/>
</dbReference>
<dbReference type="Pfam" id="PF24883">
    <property type="entry name" value="NPHP3_N"/>
    <property type="match status" value="1"/>
</dbReference>
<keyword evidence="2" id="KW-0175">Coiled coil</keyword>
<evidence type="ECO:0000256" key="2">
    <source>
        <dbReference type="SAM" id="Coils"/>
    </source>
</evidence>
<feature type="domain" description="Nephrocystin 3-like N-terminal" evidence="5">
    <location>
        <begin position="289"/>
        <end position="469"/>
    </location>
</feature>
<dbReference type="InterPro" id="IPR027417">
    <property type="entry name" value="P-loop_NTPase"/>
</dbReference>
<dbReference type="SUPFAM" id="SSF52540">
    <property type="entry name" value="P-loop containing nucleoside triphosphate hydrolases"/>
    <property type="match status" value="1"/>
</dbReference>
<feature type="domain" description="DUF7708" evidence="4">
    <location>
        <begin position="60"/>
        <end position="206"/>
    </location>
</feature>
<feature type="region of interest" description="Disordered" evidence="3">
    <location>
        <begin position="1038"/>
        <end position="1066"/>
    </location>
</feature>
<proteinExistence type="predicted"/>
<evidence type="ECO:0000256" key="1">
    <source>
        <dbReference type="ARBA" id="ARBA00022737"/>
    </source>
</evidence>
<evidence type="ECO:0000259" key="4">
    <source>
        <dbReference type="Pfam" id="PF24809"/>
    </source>
</evidence>
<feature type="region of interest" description="Disordered" evidence="3">
    <location>
        <begin position="1213"/>
        <end position="1239"/>
    </location>
</feature>
<dbReference type="Pfam" id="PF24809">
    <property type="entry name" value="DUF7708"/>
    <property type="match status" value="1"/>
</dbReference>
<comment type="caution">
    <text evidence="6">The sequence shown here is derived from an EMBL/GenBank/DDBJ whole genome shotgun (WGS) entry which is preliminary data.</text>
</comment>